<protein>
    <submittedName>
        <fullName evidence="2">Cation transport ATPase</fullName>
    </submittedName>
</protein>
<evidence type="ECO:0000256" key="1">
    <source>
        <dbReference type="SAM" id="Phobius"/>
    </source>
</evidence>
<feature type="transmembrane region" description="Helical" evidence="1">
    <location>
        <begin position="12"/>
        <end position="33"/>
    </location>
</feature>
<sequence length="120" mass="13265">MLAIADLSRLNWSQLANLTASALIALSCIRTVLVYRRAPWRSSRVGRHMMTVTVSIGLLGAYTVASALWPAGCIADVLRIVRVAVLITLAVLMHQRARMVADGRRGRLEPIRDPMKESQQ</sequence>
<accession>A0A7W7QYS6</accession>
<comment type="caution">
    <text evidence="2">The sequence shown here is derived from an EMBL/GenBank/DDBJ whole genome shotgun (WGS) entry which is preliminary data.</text>
</comment>
<organism evidence="2 3">
    <name type="scientific">Kitasatospora kifunensis</name>
    <name type="common">Streptomyces kifunensis</name>
    <dbReference type="NCBI Taxonomy" id="58351"/>
    <lineage>
        <taxon>Bacteria</taxon>
        <taxon>Bacillati</taxon>
        <taxon>Actinomycetota</taxon>
        <taxon>Actinomycetes</taxon>
        <taxon>Kitasatosporales</taxon>
        <taxon>Streptomycetaceae</taxon>
        <taxon>Kitasatospora</taxon>
    </lineage>
</organism>
<reference evidence="2 3" key="1">
    <citation type="submission" date="2020-08" db="EMBL/GenBank/DDBJ databases">
        <title>Sequencing the genomes of 1000 actinobacteria strains.</title>
        <authorList>
            <person name="Klenk H.-P."/>
        </authorList>
    </citation>
    <scope>NUCLEOTIDE SEQUENCE [LARGE SCALE GENOMIC DNA]</scope>
    <source>
        <strain evidence="2 3">DSM 41654</strain>
    </source>
</reference>
<dbReference type="InterPro" id="IPR056964">
    <property type="entry name" value="Phage_holin"/>
</dbReference>
<dbReference type="EMBL" id="JACHJV010000001">
    <property type="protein sequence ID" value="MBB4922293.1"/>
    <property type="molecule type" value="Genomic_DNA"/>
</dbReference>
<evidence type="ECO:0000313" key="2">
    <source>
        <dbReference type="EMBL" id="MBB4922293.1"/>
    </source>
</evidence>
<dbReference type="AlphaFoldDB" id="A0A7W7QYS6"/>
<gene>
    <name evidence="2" type="ORF">FHR34_001286</name>
</gene>
<feature type="transmembrane region" description="Helical" evidence="1">
    <location>
        <begin position="77"/>
        <end position="95"/>
    </location>
</feature>
<keyword evidence="3" id="KW-1185">Reference proteome</keyword>
<dbReference type="RefSeq" id="WP_184934492.1">
    <property type="nucleotide sequence ID" value="NZ_JACHJV010000001.1"/>
</dbReference>
<dbReference type="Pfam" id="PF23778">
    <property type="entry name" value="Phage_holin_2"/>
    <property type="match status" value="1"/>
</dbReference>
<keyword evidence="1" id="KW-0812">Transmembrane</keyword>
<name>A0A7W7QYS6_KITKI</name>
<feature type="transmembrane region" description="Helical" evidence="1">
    <location>
        <begin position="45"/>
        <end position="65"/>
    </location>
</feature>
<keyword evidence="1" id="KW-1133">Transmembrane helix</keyword>
<proteinExistence type="predicted"/>
<evidence type="ECO:0000313" key="3">
    <source>
        <dbReference type="Proteomes" id="UP000540506"/>
    </source>
</evidence>
<keyword evidence="1" id="KW-0472">Membrane</keyword>
<dbReference type="Proteomes" id="UP000540506">
    <property type="component" value="Unassembled WGS sequence"/>
</dbReference>